<evidence type="ECO:0000256" key="7">
    <source>
        <dbReference type="ARBA" id="ARBA00023136"/>
    </source>
</evidence>
<feature type="domain" description="CBS" evidence="11">
    <location>
        <begin position="284"/>
        <end position="340"/>
    </location>
</feature>
<keyword evidence="14" id="KW-1185">Reference proteome</keyword>
<dbReference type="InterPro" id="IPR036318">
    <property type="entry name" value="FAD-bd_PCMH-like_sf"/>
</dbReference>
<feature type="domain" description="CBS" evidence="11">
    <location>
        <begin position="220"/>
        <end position="281"/>
    </location>
</feature>
<dbReference type="InterPro" id="IPR016169">
    <property type="entry name" value="FAD-bd_PCMH_sub2"/>
</dbReference>
<dbReference type="InterPro" id="IPR000644">
    <property type="entry name" value="CBS_dom"/>
</dbReference>
<feature type="transmembrane region" description="Helical" evidence="10">
    <location>
        <begin position="104"/>
        <end position="124"/>
    </location>
</feature>
<dbReference type="eggNOG" id="COG1253">
    <property type="taxonomic scope" value="Bacteria"/>
</dbReference>
<dbReference type="SUPFAM" id="SSF54631">
    <property type="entry name" value="CBS-domain pair"/>
    <property type="match status" value="1"/>
</dbReference>
<evidence type="ECO:0000313" key="13">
    <source>
        <dbReference type="EMBL" id="AGA30690.1"/>
    </source>
</evidence>
<feature type="transmembrane region" description="Helical" evidence="10">
    <location>
        <begin position="60"/>
        <end position="84"/>
    </location>
</feature>
<reference evidence="13 14" key="1">
    <citation type="submission" date="2012-02" db="EMBL/GenBank/DDBJ databases">
        <title>Complete sequence of chromosome of Singulisphaera acidiphila DSM 18658.</title>
        <authorList>
            <consortium name="US DOE Joint Genome Institute (JGI-PGF)"/>
            <person name="Lucas S."/>
            <person name="Copeland A."/>
            <person name="Lapidus A."/>
            <person name="Glavina del Rio T."/>
            <person name="Dalin E."/>
            <person name="Tice H."/>
            <person name="Bruce D."/>
            <person name="Goodwin L."/>
            <person name="Pitluck S."/>
            <person name="Peters L."/>
            <person name="Ovchinnikova G."/>
            <person name="Chertkov O."/>
            <person name="Kyrpides N."/>
            <person name="Mavromatis K."/>
            <person name="Ivanova N."/>
            <person name="Brettin T."/>
            <person name="Detter J.C."/>
            <person name="Han C."/>
            <person name="Larimer F."/>
            <person name="Land M."/>
            <person name="Hauser L."/>
            <person name="Markowitz V."/>
            <person name="Cheng J.-F."/>
            <person name="Hugenholtz P."/>
            <person name="Woyke T."/>
            <person name="Wu D."/>
            <person name="Tindall B."/>
            <person name="Pomrenke H."/>
            <person name="Brambilla E."/>
            <person name="Klenk H.-P."/>
            <person name="Eisen J.A."/>
        </authorList>
    </citation>
    <scope>NUCLEOTIDE SEQUENCE [LARGE SCALE GENOMIC DNA]</scope>
    <source>
        <strain evidence="14">ATCC BAA-1392 / DSM 18658 / VKM B-2454 / MOB10</strain>
    </source>
</reference>
<dbReference type="InterPro" id="IPR051676">
    <property type="entry name" value="UPF0053_domain"/>
</dbReference>
<organism evidence="13 14">
    <name type="scientific">Singulisphaera acidiphila (strain ATCC BAA-1392 / DSM 18658 / VKM B-2454 / MOB10)</name>
    <dbReference type="NCBI Taxonomy" id="886293"/>
    <lineage>
        <taxon>Bacteria</taxon>
        <taxon>Pseudomonadati</taxon>
        <taxon>Planctomycetota</taxon>
        <taxon>Planctomycetia</taxon>
        <taxon>Isosphaerales</taxon>
        <taxon>Isosphaeraceae</taxon>
        <taxon>Singulisphaera</taxon>
    </lineage>
</organism>
<dbReference type="RefSeq" id="WP_015249772.1">
    <property type="nucleotide sequence ID" value="NC_019892.1"/>
</dbReference>
<evidence type="ECO:0000313" key="14">
    <source>
        <dbReference type="Proteomes" id="UP000010798"/>
    </source>
</evidence>
<dbReference type="Gene3D" id="3.10.580.10">
    <property type="entry name" value="CBS-domain"/>
    <property type="match status" value="1"/>
</dbReference>
<evidence type="ECO:0000256" key="3">
    <source>
        <dbReference type="ARBA" id="ARBA00022692"/>
    </source>
</evidence>
<evidence type="ECO:0000256" key="6">
    <source>
        <dbReference type="ARBA" id="ARBA00023122"/>
    </source>
</evidence>
<dbReference type="Pfam" id="PF03471">
    <property type="entry name" value="CorC_HlyC"/>
    <property type="match status" value="1"/>
</dbReference>
<dbReference type="InterPro" id="IPR044751">
    <property type="entry name" value="Ion_transp-like_CBS"/>
</dbReference>
<feature type="domain" description="CNNM transmembrane" evidence="12">
    <location>
        <begin position="1"/>
        <end position="201"/>
    </location>
</feature>
<dbReference type="CDD" id="cd04590">
    <property type="entry name" value="CBS_pair_CorC_HlyC_assoc"/>
    <property type="match status" value="1"/>
</dbReference>
<dbReference type="EMBL" id="CP003364">
    <property type="protein sequence ID" value="AGA30690.1"/>
    <property type="molecule type" value="Genomic_DNA"/>
</dbReference>
<evidence type="ECO:0000256" key="2">
    <source>
        <dbReference type="ARBA" id="ARBA00022475"/>
    </source>
</evidence>
<protein>
    <submittedName>
        <fullName evidence="13">CBS domain-containing protein</fullName>
    </submittedName>
</protein>
<dbReference type="InterPro" id="IPR005170">
    <property type="entry name" value="Transptr-assoc_dom"/>
</dbReference>
<proteinExistence type="predicted"/>
<dbReference type="Pfam" id="PF00571">
    <property type="entry name" value="CBS"/>
    <property type="match status" value="2"/>
</dbReference>
<keyword evidence="6 8" id="KW-0129">CBS domain</keyword>
<keyword evidence="2" id="KW-1003">Cell membrane</keyword>
<keyword evidence="7 9" id="KW-0472">Membrane</keyword>
<dbReference type="Pfam" id="PF01595">
    <property type="entry name" value="CNNM"/>
    <property type="match status" value="1"/>
</dbReference>
<keyword evidence="4" id="KW-0677">Repeat</keyword>
<keyword evidence="3 9" id="KW-0812">Transmembrane</keyword>
<name>L0DPE5_SINAD</name>
<dbReference type="PROSITE" id="PS51371">
    <property type="entry name" value="CBS"/>
    <property type="match status" value="2"/>
</dbReference>
<dbReference type="GO" id="GO:0005886">
    <property type="term" value="C:plasma membrane"/>
    <property type="evidence" value="ECO:0007669"/>
    <property type="project" value="UniProtKB-SubCell"/>
</dbReference>
<evidence type="ECO:0000256" key="1">
    <source>
        <dbReference type="ARBA" id="ARBA00004651"/>
    </source>
</evidence>
<dbReference type="InterPro" id="IPR046342">
    <property type="entry name" value="CBS_dom_sf"/>
</dbReference>
<accession>L0DPE5</accession>
<dbReference type="PROSITE" id="PS51846">
    <property type="entry name" value="CNNM"/>
    <property type="match status" value="1"/>
</dbReference>
<dbReference type="AlphaFoldDB" id="L0DPE5"/>
<dbReference type="GO" id="GO:0050660">
    <property type="term" value="F:flavin adenine dinucleotide binding"/>
    <property type="evidence" value="ECO:0007669"/>
    <property type="project" value="InterPro"/>
</dbReference>
<dbReference type="STRING" id="886293.Sinac_6615"/>
<dbReference type="Proteomes" id="UP000010798">
    <property type="component" value="Chromosome"/>
</dbReference>
<feature type="transmembrane region" description="Helical" evidence="10">
    <location>
        <begin position="6"/>
        <end position="30"/>
    </location>
</feature>
<comment type="subcellular location">
    <subcellularLocation>
        <location evidence="1">Cell membrane</location>
        <topology evidence="1">Multi-pass membrane protein</topology>
    </subcellularLocation>
</comment>
<dbReference type="KEGG" id="saci:Sinac_6615"/>
<dbReference type="HOGENOM" id="CLU_015237_4_0_0"/>
<evidence type="ECO:0000256" key="9">
    <source>
        <dbReference type="PROSITE-ProRule" id="PRU01193"/>
    </source>
</evidence>
<keyword evidence="5 9" id="KW-1133">Transmembrane helix</keyword>
<dbReference type="PANTHER" id="PTHR43099:SF5">
    <property type="entry name" value="HLYC_CORC FAMILY TRANSPORTER"/>
    <property type="match status" value="1"/>
</dbReference>
<dbReference type="OrthoDB" id="9798188at2"/>
<evidence type="ECO:0000256" key="4">
    <source>
        <dbReference type="ARBA" id="ARBA00022737"/>
    </source>
</evidence>
<evidence type="ECO:0000256" key="5">
    <source>
        <dbReference type="ARBA" id="ARBA00022989"/>
    </source>
</evidence>
<dbReference type="InterPro" id="IPR002550">
    <property type="entry name" value="CNNM"/>
</dbReference>
<evidence type="ECO:0000256" key="8">
    <source>
        <dbReference type="PROSITE-ProRule" id="PRU00703"/>
    </source>
</evidence>
<dbReference type="SUPFAM" id="SSF56176">
    <property type="entry name" value="FAD-binding/transporter-associated domain-like"/>
    <property type="match status" value="1"/>
</dbReference>
<evidence type="ECO:0000259" key="12">
    <source>
        <dbReference type="PROSITE" id="PS51846"/>
    </source>
</evidence>
<gene>
    <name evidence="13" type="ordered locus">Sinac_6615</name>
</gene>
<dbReference type="PANTHER" id="PTHR43099">
    <property type="entry name" value="UPF0053 PROTEIN YRKA"/>
    <property type="match status" value="1"/>
</dbReference>
<dbReference type="Gene3D" id="3.30.465.10">
    <property type="match status" value="1"/>
</dbReference>
<sequence length="432" mass="47272">MSTVLIEVLFILLLIAASGIFAMSEMAIVVSRKARLRQWADEGNRRARIALEMANDPNRFLSTVQVGITLIGTLAGVFGGATIAEKIAARLGQIPRLAPYGETIGLTVVVAGITYLSLILGELVPKRLALSNPERIASIVAAPLRLLSVVGVPIIKLLSVSTEIVLRLLGIRPSTEPTVTEEEIRALVKEGAKTGVLEEVEHEIVKRVFRLGDKRASALMTPRTEVIWIDVADSPDEVRRKITESPHSRFPVSDGTLDNVLGVIQVKDLLVRGFAGRPYDFKGLLIVPLLIYEGMTGLKVLEMFKNTGTHIALVLDEYGLVEGLLTLNDILEAIVGGMPSEPEGDDPMAVQRSDGSWLLDGMLSIDEFGDIFEPIRLPEGDYRTLAGFVVTQMGRIPTVADSFVWGELKFEVMDMDANRVDRLLVARCERKL</sequence>
<evidence type="ECO:0000256" key="10">
    <source>
        <dbReference type="SAM" id="Phobius"/>
    </source>
</evidence>
<dbReference type="SMART" id="SM01091">
    <property type="entry name" value="CorC_HlyC"/>
    <property type="match status" value="1"/>
</dbReference>
<evidence type="ECO:0000259" key="11">
    <source>
        <dbReference type="PROSITE" id="PS51371"/>
    </source>
</evidence>